<gene>
    <name evidence="1" type="ORF">OGH68_20850</name>
</gene>
<evidence type="ECO:0000313" key="1">
    <source>
        <dbReference type="EMBL" id="UYQ63664.1"/>
    </source>
</evidence>
<reference evidence="1" key="1">
    <citation type="submission" date="2022-10" db="EMBL/GenBank/DDBJ databases">
        <title>Cytochrome P450 Catalyzes Benzene Ring Formation in the Biosynthesis of Trialkyl-Substituted Aromatic Polyketides.</title>
        <authorList>
            <person name="Zhao E."/>
            <person name="Ge H."/>
        </authorList>
    </citation>
    <scope>NUCLEOTIDE SEQUENCE</scope>
    <source>
        <strain evidence="1">NA0869</strain>
    </source>
</reference>
<dbReference type="Gene3D" id="3.40.50.1820">
    <property type="entry name" value="alpha/beta hydrolase"/>
    <property type="match status" value="1"/>
</dbReference>
<dbReference type="EMBL" id="CP107567">
    <property type="protein sequence ID" value="UYQ63664.1"/>
    <property type="molecule type" value="Genomic_DNA"/>
</dbReference>
<protein>
    <submittedName>
        <fullName evidence="1">Carboxylesterase family protein</fullName>
    </submittedName>
</protein>
<dbReference type="SUPFAM" id="SSF53474">
    <property type="entry name" value="alpha/beta-Hydrolases"/>
    <property type="match status" value="1"/>
</dbReference>
<dbReference type="RefSeq" id="WP_264246158.1">
    <property type="nucleotide sequence ID" value="NZ_CP107567.1"/>
</dbReference>
<dbReference type="Proteomes" id="UP001163878">
    <property type="component" value="Chromosome"/>
</dbReference>
<name>A0ABY6ICH3_STRPE</name>
<proteinExistence type="predicted"/>
<dbReference type="InterPro" id="IPR029058">
    <property type="entry name" value="AB_hydrolase_fold"/>
</dbReference>
<organism evidence="1 2">
    <name type="scientific">Streptomyces peucetius</name>
    <dbReference type="NCBI Taxonomy" id="1950"/>
    <lineage>
        <taxon>Bacteria</taxon>
        <taxon>Bacillati</taxon>
        <taxon>Actinomycetota</taxon>
        <taxon>Actinomycetes</taxon>
        <taxon>Kitasatosporales</taxon>
        <taxon>Streptomycetaceae</taxon>
        <taxon>Streptomyces</taxon>
    </lineage>
</organism>
<sequence length="93" mass="10045">MVPGASPGSLPVGAPHLAELPYLFDMAWAEPLTGHQPALAASLIGIWSDFARTGRAAWKPYTPASPQVRSLSSAGDRPTDFEAEHRYPFWKGL</sequence>
<evidence type="ECO:0000313" key="2">
    <source>
        <dbReference type="Proteomes" id="UP001163878"/>
    </source>
</evidence>
<accession>A0ABY6ICH3</accession>
<keyword evidence="2" id="KW-1185">Reference proteome</keyword>